<evidence type="ECO:0000259" key="3">
    <source>
        <dbReference type="Pfam" id="PF03435"/>
    </source>
</evidence>
<dbReference type="GO" id="GO:0005886">
    <property type="term" value="C:plasma membrane"/>
    <property type="evidence" value="ECO:0007669"/>
    <property type="project" value="TreeGrafter"/>
</dbReference>
<evidence type="ECO:0000256" key="1">
    <source>
        <dbReference type="ARBA" id="ARBA00038048"/>
    </source>
</evidence>
<keyword evidence="5" id="KW-1185">Reference proteome</keyword>
<dbReference type="PANTHER" id="PTHR12286:SF5">
    <property type="entry name" value="SACCHAROPINE DEHYDROGENASE-LIKE OXIDOREDUCTASE"/>
    <property type="match status" value="1"/>
</dbReference>
<reference evidence="4" key="1">
    <citation type="submission" date="2022-01" db="EMBL/GenBank/DDBJ databases">
        <authorList>
            <person name="King R."/>
        </authorList>
    </citation>
    <scope>NUCLEOTIDE SEQUENCE</scope>
</reference>
<keyword evidence="2" id="KW-0472">Membrane</keyword>
<dbReference type="InterPro" id="IPR005097">
    <property type="entry name" value="Sacchrp_dh_NADP-bd"/>
</dbReference>
<evidence type="ECO:0000256" key="2">
    <source>
        <dbReference type="SAM" id="Phobius"/>
    </source>
</evidence>
<dbReference type="InterPro" id="IPR051276">
    <property type="entry name" value="Saccharopine_DH-like_oxidrdct"/>
</dbReference>
<dbReference type="Proteomes" id="UP001153620">
    <property type="component" value="Chromosome 3"/>
</dbReference>
<dbReference type="FunFam" id="3.40.50.720:FF:000178">
    <property type="entry name" value="Saccharopine dehydrogenase-like oxidoreductase"/>
    <property type="match status" value="1"/>
</dbReference>
<dbReference type="GO" id="GO:0005739">
    <property type="term" value="C:mitochondrion"/>
    <property type="evidence" value="ECO:0007669"/>
    <property type="project" value="TreeGrafter"/>
</dbReference>
<accession>A0A9N9S2D3</accession>
<dbReference type="AlphaFoldDB" id="A0A9N9S2D3"/>
<dbReference type="InterPro" id="IPR036291">
    <property type="entry name" value="NAD(P)-bd_dom_sf"/>
</dbReference>
<dbReference type="Gene3D" id="3.40.50.720">
    <property type="entry name" value="NAD(P)-binding Rossmann-like Domain"/>
    <property type="match status" value="1"/>
</dbReference>
<sequence>MQRKYDVIIFGASGYTGKFSIREGINILEGLNWAIAGRNKEKLENILHEVGNNVKADLSKIPIIIADVEDEKSIKEMTAQTKVIVNLCGPYYLYGEVVVKACVDSATHHVDISGEPQFIEKMQLKYHDLARERGIFIISACGLESIPVDIGLNFMEEKFNGTLNSVESYLRIYMDKGSDQSGANLNKGTLFSAIQVVANFFEMISLRRQLYQNPLPPLKPTLKNRLIHKQTITNKSRWCIPLIEPDPSTVLRSQRYLYENENKRPVQVHSYLVLNKIYEVIGCMLIGFFILLLSPLSFTRNLLFKFPEIFTFGVFCKDGPKEDKMDQTYFEVILFGNGWKEGTLNTNSIQPVPTNKKIKIRVSGKNPAYGATSVAILLSARTILSEPTNMPQNGGVLGPGAAFKKTNLIKNLHRNGFTFEVLESE</sequence>
<evidence type="ECO:0000313" key="5">
    <source>
        <dbReference type="Proteomes" id="UP001153620"/>
    </source>
</evidence>
<dbReference type="GO" id="GO:0009247">
    <property type="term" value="P:glycolipid biosynthetic process"/>
    <property type="evidence" value="ECO:0007669"/>
    <property type="project" value="TreeGrafter"/>
</dbReference>
<evidence type="ECO:0000313" key="4">
    <source>
        <dbReference type="EMBL" id="CAG9807889.1"/>
    </source>
</evidence>
<dbReference type="GO" id="GO:0005811">
    <property type="term" value="C:lipid droplet"/>
    <property type="evidence" value="ECO:0007669"/>
    <property type="project" value="TreeGrafter"/>
</dbReference>
<dbReference type="SUPFAM" id="SSF51735">
    <property type="entry name" value="NAD(P)-binding Rossmann-fold domains"/>
    <property type="match status" value="1"/>
</dbReference>
<proteinExistence type="inferred from homology"/>
<name>A0A9N9S2D3_9DIPT</name>
<reference evidence="4" key="2">
    <citation type="submission" date="2022-10" db="EMBL/GenBank/DDBJ databases">
        <authorList>
            <consortium name="ENA_rothamsted_submissions"/>
            <consortium name="culmorum"/>
            <person name="King R."/>
        </authorList>
    </citation>
    <scope>NUCLEOTIDE SEQUENCE</scope>
</reference>
<dbReference type="Pfam" id="PF03435">
    <property type="entry name" value="Sacchrp_dh_NADP"/>
    <property type="match status" value="1"/>
</dbReference>
<dbReference type="PANTHER" id="PTHR12286">
    <property type="entry name" value="SACCHAROPINE DEHYDROGENASE-LIKE OXIDOREDUCTASE"/>
    <property type="match status" value="1"/>
</dbReference>
<keyword evidence="2" id="KW-0812">Transmembrane</keyword>
<gene>
    <name evidence="4" type="ORF">CHIRRI_LOCUS10735</name>
</gene>
<dbReference type="EMBL" id="OU895879">
    <property type="protein sequence ID" value="CAG9807889.1"/>
    <property type="molecule type" value="Genomic_DNA"/>
</dbReference>
<dbReference type="OrthoDB" id="10268090at2759"/>
<feature type="domain" description="Saccharopine dehydrogenase NADP binding" evidence="3">
    <location>
        <begin position="7"/>
        <end position="138"/>
    </location>
</feature>
<comment type="similarity">
    <text evidence="1">Belongs to the saccharopine dehydrogenase family.</text>
</comment>
<keyword evidence="2" id="KW-1133">Transmembrane helix</keyword>
<organism evidence="4 5">
    <name type="scientific">Chironomus riparius</name>
    <dbReference type="NCBI Taxonomy" id="315576"/>
    <lineage>
        <taxon>Eukaryota</taxon>
        <taxon>Metazoa</taxon>
        <taxon>Ecdysozoa</taxon>
        <taxon>Arthropoda</taxon>
        <taxon>Hexapoda</taxon>
        <taxon>Insecta</taxon>
        <taxon>Pterygota</taxon>
        <taxon>Neoptera</taxon>
        <taxon>Endopterygota</taxon>
        <taxon>Diptera</taxon>
        <taxon>Nematocera</taxon>
        <taxon>Chironomoidea</taxon>
        <taxon>Chironomidae</taxon>
        <taxon>Chironominae</taxon>
        <taxon>Chironomus</taxon>
    </lineage>
</organism>
<feature type="transmembrane region" description="Helical" evidence="2">
    <location>
        <begin position="277"/>
        <end position="298"/>
    </location>
</feature>
<protein>
    <recommendedName>
        <fullName evidence="3">Saccharopine dehydrogenase NADP binding domain-containing protein</fullName>
    </recommendedName>
</protein>